<accession>A0A1G7NQ13</accession>
<dbReference type="GO" id="GO:0003700">
    <property type="term" value="F:DNA-binding transcription factor activity"/>
    <property type="evidence" value="ECO:0007669"/>
    <property type="project" value="TreeGrafter"/>
</dbReference>
<dbReference type="RefSeq" id="WP_090047786.1">
    <property type="nucleotide sequence ID" value="NZ_FNCC01000003.1"/>
</dbReference>
<name>A0A1G7NQ13_9PSEU</name>
<dbReference type="SUPFAM" id="SSF53822">
    <property type="entry name" value="Periplasmic binding protein-like I"/>
    <property type="match status" value="1"/>
</dbReference>
<dbReference type="InterPro" id="IPR001387">
    <property type="entry name" value="Cro/C1-type_HTH"/>
</dbReference>
<feature type="domain" description="HTH cro/C1-type" evidence="5">
    <location>
        <begin position="4"/>
        <end position="48"/>
    </location>
</feature>
<keyword evidence="1" id="KW-0805">Transcription regulation</keyword>
<dbReference type="AlphaFoldDB" id="A0A1G7NQ13"/>
<dbReference type="Pfam" id="PF13377">
    <property type="entry name" value="Peripla_BP_3"/>
    <property type="match status" value="1"/>
</dbReference>
<feature type="domain" description="HTH lacI-type" evidence="4">
    <location>
        <begin position="3"/>
        <end position="58"/>
    </location>
</feature>
<keyword evidence="3" id="KW-0804">Transcription</keyword>
<dbReference type="InterPro" id="IPR010982">
    <property type="entry name" value="Lambda_DNA-bd_dom_sf"/>
</dbReference>
<dbReference type="Proteomes" id="UP000199623">
    <property type="component" value="Unassembled WGS sequence"/>
</dbReference>
<dbReference type="PANTHER" id="PTHR30146">
    <property type="entry name" value="LACI-RELATED TRANSCRIPTIONAL REPRESSOR"/>
    <property type="match status" value="1"/>
</dbReference>
<dbReference type="InterPro" id="IPR028082">
    <property type="entry name" value="Peripla_BP_I"/>
</dbReference>
<evidence type="ECO:0000259" key="4">
    <source>
        <dbReference type="PROSITE" id="PS50932"/>
    </source>
</evidence>
<evidence type="ECO:0000313" key="7">
    <source>
        <dbReference type="Proteomes" id="UP000199623"/>
    </source>
</evidence>
<organism evidence="6 7">
    <name type="scientific">Lentzea fradiae</name>
    <dbReference type="NCBI Taxonomy" id="200378"/>
    <lineage>
        <taxon>Bacteria</taxon>
        <taxon>Bacillati</taxon>
        <taxon>Actinomycetota</taxon>
        <taxon>Actinomycetes</taxon>
        <taxon>Pseudonocardiales</taxon>
        <taxon>Pseudonocardiaceae</taxon>
        <taxon>Lentzea</taxon>
    </lineage>
</organism>
<dbReference type="GO" id="GO:0000976">
    <property type="term" value="F:transcription cis-regulatory region binding"/>
    <property type="evidence" value="ECO:0007669"/>
    <property type="project" value="TreeGrafter"/>
</dbReference>
<evidence type="ECO:0000256" key="1">
    <source>
        <dbReference type="ARBA" id="ARBA00023015"/>
    </source>
</evidence>
<dbReference type="PROSITE" id="PS50932">
    <property type="entry name" value="HTH_LACI_2"/>
    <property type="match status" value="1"/>
</dbReference>
<reference evidence="7" key="1">
    <citation type="submission" date="2016-10" db="EMBL/GenBank/DDBJ databases">
        <authorList>
            <person name="Varghese N."/>
            <person name="Submissions S."/>
        </authorList>
    </citation>
    <scope>NUCLEOTIDE SEQUENCE [LARGE SCALE GENOMIC DNA]</scope>
    <source>
        <strain evidence="7">CGMCC 4.3506</strain>
    </source>
</reference>
<dbReference type="OrthoDB" id="9796186at2"/>
<dbReference type="InterPro" id="IPR000843">
    <property type="entry name" value="HTH_LacI"/>
</dbReference>
<dbReference type="SMART" id="SM00354">
    <property type="entry name" value="HTH_LACI"/>
    <property type="match status" value="1"/>
</dbReference>
<evidence type="ECO:0000256" key="2">
    <source>
        <dbReference type="ARBA" id="ARBA00023125"/>
    </source>
</evidence>
<keyword evidence="2" id="KW-0238">DNA-binding</keyword>
<sequence>MRVTLKDIAQRAGVSMMTVSNVINGNSARVSQATIERIERIVVELGYVPSHSARSLAAKSSRMVGVLVPAADEESLTISPHNVAIIGQLERELRKRAYDVLLRGIARPGEVAEALRAWNLDGAVLLGFLDEEIATFTAASTGRTKIVAVDSYADNPVTRGVRTDDFTGGRLAAEHLKGLGHVDVVFAGPRFAGHGVVWQRFQGFREELGADCAVEAVNTTYDAGVDLGRRLRAEHPSATAVFATADILAIGIQAGLQEAGVRVPDEVSVMGFDDLDLCRYVRPTLTTIAQDLPEKAATAVAMLIGEIERDEAPPESATLDVRLVERGSTGPVGGAAAGETAGVVAGGGPAGTAGVGAVGAD</sequence>
<dbReference type="EMBL" id="FNCC01000003">
    <property type="protein sequence ID" value="SDF76053.1"/>
    <property type="molecule type" value="Genomic_DNA"/>
</dbReference>
<dbReference type="PROSITE" id="PS50943">
    <property type="entry name" value="HTH_CROC1"/>
    <property type="match status" value="1"/>
</dbReference>
<dbReference type="InterPro" id="IPR046335">
    <property type="entry name" value="LacI/GalR-like_sensor"/>
</dbReference>
<dbReference type="SUPFAM" id="SSF47413">
    <property type="entry name" value="lambda repressor-like DNA-binding domains"/>
    <property type="match status" value="1"/>
</dbReference>
<dbReference type="PANTHER" id="PTHR30146:SF24">
    <property type="entry name" value="XYLOSE OPERON REGULATORY PROTEIN"/>
    <property type="match status" value="1"/>
</dbReference>
<evidence type="ECO:0000259" key="5">
    <source>
        <dbReference type="PROSITE" id="PS50943"/>
    </source>
</evidence>
<dbReference type="Gene3D" id="1.10.260.40">
    <property type="entry name" value="lambda repressor-like DNA-binding domains"/>
    <property type="match status" value="1"/>
</dbReference>
<dbReference type="STRING" id="200378.SAMN05216553_103143"/>
<dbReference type="CDD" id="cd01392">
    <property type="entry name" value="HTH_LacI"/>
    <property type="match status" value="1"/>
</dbReference>
<dbReference type="PRINTS" id="PR00036">
    <property type="entry name" value="HTHLACI"/>
</dbReference>
<dbReference type="Pfam" id="PF00356">
    <property type="entry name" value="LacI"/>
    <property type="match status" value="1"/>
</dbReference>
<keyword evidence="7" id="KW-1185">Reference proteome</keyword>
<evidence type="ECO:0000256" key="3">
    <source>
        <dbReference type="ARBA" id="ARBA00023163"/>
    </source>
</evidence>
<gene>
    <name evidence="6" type="ORF">SAMN05216553_103143</name>
</gene>
<dbReference type="Gene3D" id="3.40.50.2300">
    <property type="match status" value="2"/>
</dbReference>
<proteinExistence type="predicted"/>
<dbReference type="CDD" id="cd06267">
    <property type="entry name" value="PBP1_LacI_sugar_binding-like"/>
    <property type="match status" value="1"/>
</dbReference>
<evidence type="ECO:0000313" key="6">
    <source>
        <dbReference type="EMBL" id="SDF76053.1"/>
    </source>
</evidence>
<dbReference type="PROSITE" id="PS00356">
    <property type="entry name" value="HTH_LACI_1"/>
    <property type="match status" value="1"/>
</dbReference>
<protein>
    <submittedName>
        <fullName evidence="6">LacI family transcriptional regulator</fullName>
    </submittedName>
</protein>